<protein>
    <recommendedName>
        <fullName evidence="2">DNA helicase</fullName>
        <ecNumber evidence="2">3.6.4.12</ecNumber>
    </recommendedName>
</protein>
<dbReference type="Pfam" id="PF00493">
    <property type="entry name" value="MCM"/>
    <property type="match status" value="1"/>
</dbReference>
<dbReference type="EC" id="3.6.4.12" evidence="2"/>
<comment type="similarity">
    <text evidence="10">Belongs to the MCM family.</text>
</comment>
<dbReference type="PANTHER" id="PTHR11630">
    <property type="entry name" value="DNA REPLICATION LICENSING FACTOR MCM FAMILY MEMBER"/>
    <property type="match status" value="1"/>
</dbReference>
<dbReference type="GO" id="GO:0005634">
    <property type="term" value="C:nucleus"/>
    <property type="evidence" value="ECO:0007669"/>
    <property type="project" value="UniProtKB-SubCell"/>
</dbReference>
<keyword evidence="8 10" id="KW-0238">DNA-binding</keyword>
<dbReference type="GO" id="GO:0003697">
    <property type="term" value="F:single-stranded DNA binding"/>
    <property type="evidence" value="ECO:0007669"/>
    <property type="project" value="TreeGrafter"/>
</dbReference>
<dbReference type="SUPFAM" id="SSF50249">
    <property type="entry name" value="Nucleic acid-binding proteins"/>
    <property type="match status" value="1"/>
</dbReference>
<evidence type="ECO:0000256" key="2">
    <source>
        <dbReference type="ARBA" id="ARBA00012551"/>
    </source>
</evidence>
<evidence type="ECO:0000256" key="4">
    <source>
        <dbReference type="ARBA" id="ARBA00022741"/>
    </source>
</evidence>
<dbReference type="InterPro" id="IPR003593">
    <property type="entry name" value="AAA+_ATPase"/>
</dbReference>
<keyword evidence="3" id="KW-0235">DNA replication</keyword>
<dbReference type="InterPro" id="IPR031327">
    <property type="entry name" value="MCM"/>
</dbReference>
<reference evidence="12 13" key="2">
    <citation type="journal article" date="2013" name="PLoS ONE">
        <title>Whole genome mapping and re-organization of the nuclear and mitochondrial genomes of Babesia microti isolates.</title>
        <authorList>
            <person name="Cornillot E."/>
            <person name="Dassouli A."/>
            <person name="Garg A."/>
            <person name="Pachikara N."/>
            <person name="Randazzo S."/>
            <person name="Depoix D."/>
            <person name="Carcy B."/>
            <person name="Delbecq S."/>
            <person name="Frutos R."/>
            <person name="Silva J.C."/>
            <person name="Sutton R."/>
            <person name="Krause P.J."/>
            <person name="Mamoun C.B."/>
        </authorList>
    </citation>
    <scope>NUCLEOTIDE SEQUENCE [LARGE SCALE GENOMIC DNA]</scope>
    <source>
        <strain evidence="12 13">RI</strain>
    </source>
</reference>
<dbReference type="GO" id="GO:0016787">
    <property type="term" value="F:hydrolase activity"/>
    <property type="evidence" value="ECO:0007669"/>
    <property type="project" value="UniProtKB-KW"/>
</dbReference>
<dbReference type="AlphaFoldDB" id="A0A1N6LWK3"/>
<dbReference type="Pfam" id="PF14551">
    <property type="entry name" value="MCM_N"/>
    <property type="match status" value="1"/>
</dbReference>
<keyword evidence="6" id="KW-0347">Helicase</keyword>
<dbReference type="Pfam" id="PF17855">
    <property type="entry name" value="MCM_lid"/>
    <property type="match status" value="1"/>
</dbReference>
<dbReference type="GeneID" id="24423292"/>
<dbReference type="PROSITE" id="PS00847">
    <property type="entry name" value="MCM_1"/>
    <property type="match status" value="1"/>
</dbReference>
<keyword evidence="13" id="KW-1185">Reference proteome</keyword>
<organism evidence="12 13">
    <name type="scientific">Babesia microti (strain RI)</name>
    <dbReference type="NCBI Taxonomy" id="1133968"/>
    <lineage>
        <taxon>Eukaryota</taxon>
        <taxon>Sar</taxon>
        <taxon>Alveolata</taxon>
        <taxon>Apicomplexa</taxon>
        <taxon>Aconoidasida</taxon>
        <taxon>Piroplasmida</taxon>
        <taxon>Babesiidae</taxon>
        <taxon>Babesia</taxon>
    </lineage>
</organism>
<proteinExistence type="inferred from homology"/>
<evidence type="ECO:0000256" key="9">
    <source>
        <dbReference type="ARBA" id="ARBA00023242"/>
    </source>
</evidence>
<evidence type="ECO:0000313" key="13">
    <source>
        <dbReference type="Proteomes" id="UP000002899"/>
    </source>
</evidence>
<evidence type="ECO:0000256" key="3">
    <source>
        <dbReference type="ARBA" id="ARBA00022705"/>
    </source>
</evidence>
<dbReference type="Gene3D" id="3.40.50.300">
    <property type="entry name" value="P-loop containing nucleotide triphosphate hydrolases"/>
    <property type="match status" value="1"/>
</dbReference>
<sequence>MGDQVDVIQSKVAAYSSHLRIIREFLDTFEDSSCVSIAYATQWDPKVYKAHIQRIKDGRSNLLPIKLDDFRQYMCTSEELSLVYQGLMTNSLRYIEIIYSAAESILNELLPMDLSNLEIMDKSLLVDSADEQRRNRMKQCNVPPHLRCSFNISFIPGIGSPNIRMKALNADSVGCLTTIEAEVTRVGAIKPKLQVGTYECDMCHNHTFKAVEGFHFMPLIDCAKCSSAKNTRATLKFHPKLSKFVKYQEFKVQEPLSQLLEGNLPVMLNCYIAGDFTFSENLTPGTSVKITGILTPIAKFGYFASNPTFLADNMFQVLHLESIKNSNHIFAKTISGPQLEAHVDKLLNSSDLYDRLSFNIAPEIYGHDDVKKALLLQLIGGCSTKKVDGGHIRGDIHILLMGDPGVAKSQLLKKICSLSNRAVYTTGKGSSSAGLTAAIVKDPRTGETTLEGGALVLADTGICCIDEFDKMDVYDRSAIYETVSIAKAGHVTGMPARCAVLAAANPISGKYDIKKSVFQNINLPAALLTRFDLQFLLLDRANRSNDVMLAQHVIGVMRGEPHNNNQMLLPKEVFMEFIARAKRINPKIPQSVSDLICDWYVSMREVEEKQDFYNDKRISYTTPRALLAVIRLSQALARLRHSEEVALEDFHEAIRLTEQSKASVTEAILDHRKARNVDYTTQVMNILRHDSESMMKRILWDGWLPMADLNQQTLVYGIKKSQVSSAIQKYIELAVLVKSSDEKVAFIQDIKE</sequence>
<name>A0A1N6LWK3_BABMR</name>
<dbReference type="PANTHER" id="PTHR11630:SF26">
    <property type="entry name" value="DNA REPLICATION LICENSING FACTOR MCM7"/>
    <property type="match status" value="1"/>
</dbReference>
<dbReference type="InterPro" id="IPR027925">
    <property type="entry name" value="MCM_N"/>
</dbReference>
<dbReference type="OrthoDB" id="271325at2759"/>
<dbReference type="EMBL" id="FO082871">
    <property type="protein sequence ID" value="SIO73246.1"/>
    <property type="molecule type" value="Genomic_DNA"/>
</dbReference>
<keyword evidence="4 10" id="KW-0547">Nucleotide-binding</keyword>
<dbReference type="InterPro" id="IPR033762">
    <property type="entry name" value="MCM_OB"/>
</dbReference>
<dbReference type="GO" id="GO:0042555">
    <property type="term" value="C:MCM complex"/>
    <property type="evidence" value="ECO:0007669"/>
    <property type="project" value="TreeGrafter"/>
</dbReference>
<gene>
    <name evidence="12" type="ORF">BMR1_01G01070</name>
</gene>
<accession>A0A1N6LWK3</accession>
<dbReference type="GO" id="GO:0051301">
    <property type="term" value="P:cell division"/>
    <property type="evidence" value="ECO:0007669"/>
    <property type="project" value="UniProtKB-KW"/>
</dbReference>
<dbReference type="VEuPathDB" id="PiroplasmaDB:BMR1_01G01070"/>
<dbReference type="InterPro" id="IPR041562">
    <property type="entry name" value="MCM_lid"/>
</dbReference>
<dbReference type="PROSITE" id="PS50051">
    <property type="entry name" value="MCM_2"/>
    <property type="match status" value="1"/>
</dbReference>
<dbReference type="InterPro" id="IPR012340">
    <property type="entry name" value="NA-bd_OB-fold"/>
</dbReference>
<keyword evidence="9" id="KW-0539">Nucleus</keyword>
<dbReference type="PRINTS" id="PR01657">
    <property type="entry name" value="MCMFAMILY"/>
</dbReference>
<dbReference type="KEGG" id="bmic:BMR1_01G01070"/>
<evidence type="ECO:0000256" key="6">
    <source>
        <dbReference type="ARBA" id="ARBA00022806"/>
    </source>
</evidence>
<dbReference type="SMART" id="SM00350">
    <property type="entry name" value="MCM"/>
    <property type="match status" value="1"/>
</dbReference>
<dbReference type="GO" id="GO:0000727">
    <property type="term" value="P:double-strand break repair via break-induced replication"/>
    <property type="evidence" value="ECO:0007669"/>
    <property type="project" value="TreeGrafter"/>
</dbReference>
<reference evidence="12 13" key="1">
    <citation type="journal article" date="2012" name="Nucleic Acids Res.">
        <title>Sequencing of the smallest Apicomplexan genome from the human pathogen Babesia microti.</title>
        <authorList>
            <person name="Cornillot E."/>
            <person name="Hadj-Kaddour K."/>
            <person name="Dassouli A."/>
            <person name="Noel B."/>
            <person name="Ranwez V."/>
            <person name="Vacherie B."/>
            <person name="Augagneur Y."/>
            <person name="Bres V."/>
            <person name="Duclos A."/>
            <person name="Randazzo S."/>
            <person name="Carcy B."/>
            <person name="Debierre-Grockiego F."/>
            <person name="Delbecq S."/>
            <person name="Moubri-Menage K."/>
            <person name="Shams-Eldin H."/>
            <person name="Usmani-Brown S."/>
            <person name="Bringaud F."/>
            <person name="Wincker P."/>
            <person name="Vivares C.P."/>
            <person name="Schwarz R.T."/>
            <person name="Schetters T.P."/>
            <person name="Krause P.J."/>
            <person name="Gorenflot A."/>
            <person name="Berry V."/>
            <person name="Barbe V."/>
            <person name="Ben Mamoun C."/>
        </authorList>
    </citation>
    <scope>NUCLEOTIDE SEQUENCE [LARGE SCALE GENOMIC DNA]</scope>
    <source>
        <strain evidence="12 13">RI</strain>
    </source>
</reference>
<dbReference type="GO" id="GO:0006271">
    <property type="term" value="P:DNA strand elongation involved in DNA replication"/>
    <property type="evidence" value="ECO:0007669"/>
    <property type="project" value="TreeGrafter"/>
</dbReference>
<dbReference type="GO" id="GO:0005524">
    <property type="term" value="F:ATP binding"/>
    <property type="evidence" value="ECO:0007669"/>
    <property type="project" value="UniProtKB-KW"/>
</dbReference>
<dbReference type="Proteomes" id="UP000002899">
    <property type="component" value="Chromosome I"/>
</dbReference>
<evidence type="ECO:0000256" key="1">
    <source>
        <dbReference type="ARBA" id="ARBA00004123"/>
    </source>
</evidence>
<dbReference type="InterPro" id="IPR027417">
    <property type="entry name" value="P-loop_NTPase"/>
</dbReference>
<dbReference type="RefSeq" id="XP_021337353.1">
    <property type="nucleotide sequence ID" value="XM_021482037.1"/>
</dbReference>
<evidence type="ECO:0000256" key="5">
    <source>
        <dbReference type="ARBA" id="ARBA00022801"/>
    </source>
</evidence>
<dbReference type="InterPro" id="IPR018525">
    <property type="entry name" value="MCM_CS"/>
</dbReference>
<evidence type="ECO:0000259" key="11">
    <source>
        <dbReference type="PROSITE" id="PS50051"/>
    </source>
</evidence>
<evidence type="ECO:0000256" key="7">
    <source>
        <dbReference type="ARBA" id="ARBA00022840"/>
    </source>
</evidence>
<evidence type="ECO:0000256" key="8">
    <source>
        <dbReference type="ARBA" id="ARBA00023125"/>
    </source>
</evidence>
<evidence type="ECO:0000313" key="12">
    <source>
        <dbReference type="EMBL" id="SIO73246.1"/>
    </source>
</evidence>
<feature type="domain" description="MCM C-terminal AAA(+) ATPase" evidence="11">
    <location>
        <begin position="352"/>
        <end position="553"/>
    </location>
</feature>
<dbReference type="FunFam" id="3.40.50.300:FF:002469">
    <property type="entry name" value="Cell division control protein 21"/>
    <property type="match status" value="1"/>
</dbReference>
<comment type="subcellular location">
    <subcellularLocation>
        <location evidence="1">Nucleus</location>
    </subcellularLocation>
</comment>
<reference evidence="12 13" key="3">
    <citation type="journal article" date="2016" name="Sci. Rep.">
        <title>Genome-wide diversity and gene expression profiling of Babesia microti isolates identify polymorphic genes that mediate host-pathogen interactions.</title>
        <authorList>
            <person name="Silva J.C."/>
            <person name="Cornillot E."/>
            <person name="McCracken C."/>
            <person name="Usmani-Brown S."/>
            <person name="Dwivedi A."/>
            <person name="Ifeonu O.O."/>
            <person name="Crabtree J."/>
            <person name="Gotia H.T."/>
            <person name="Virji A.Z."/>
            <person name="Reynes C."/>
            <person name="Colinge J."/>
            <person name="Kumar V."/>
            <person name="Lawres L."/>
            <person name="Pazzi J.E."/>
            <person name="Pablo J.V."/>
            <person name="Hung C."/>
            <person name="Brancato J."/>
            <person name="Kumari P."/>
            <person name="Orvis J."/>
            <person name="Tretina K."/>
            <person name="Chibucos M."/>
            <person name="Ott S."/>
            <person name="Sadzewicz L."/>
            <person name="Sengamalay N."/>
            <person name="Shetty A.C."/>
            <person name="Su Q."/>
            <person name="Tallon L."/>
            <person name="Fraser C.M."/>
            <person name="Frutos R."/>
            <person name="Molina D.M."/>
            <person name="Krause P.J."/>
            <person name="Ben Mamoun C."/>
        </authorList>
    </citation>
    <scope>NUCLEOTIDE SEQUENCE [LARGE SCALE GENOMIC DNA]</scope>
    <source>
        <strain evidence="12 13">RI</strain>
    </source>
</reference>
<dbReference type="Gene3D" id="2.40.50.140">
    <property type="entry name" value="Nucleic acid-binding proteins"/>
    <property type="match status" value="1"/>
</dbReference>
<dbReference type="GO" id="GO:0006270">
    <property type="term" value="P:DNA replication initiation"/>
    <property type="evidence" value="ECO:0007669"/>
    <property type="project" value="TreeGrafter"/>
</dbReference>
<keyword evidence="7 10" id="KW-0067">ATP-binding</keyword>
<dbReference type="SUPFAM" id="SSF52540">
    <property type="entry name" value="P-loop containing nucleoside triphosphate hydrolases"/>
    <property type="match status" value="1"/>
</dbReference>
<evidence type="ECO:0000256" key="10">
    <source>
        <dbReference type="RuleBase" id="RU004070"/>
    </source>
</evidence>
<dbReference type="Pfam" id="PF17207">
    <property type="entry name" value="MCM_OB"/>
    <property type="match status" value="1"/>
</dbReference>
<dbReference type="Gene3D" id="2.20.28.10">
    <property type="match status" value="1"/>
</dbReference>
<dbReference type="InterPro" id="IPR001208">
    <property type="entry name" value="MCM_dom"/>
</dbReference>
<dbReference type="GO" id="GO:0017116">
    <property type="term" value="F:single-stranded DNA helicase activity"/>
    <property type="evidence" value="ECO:0007669"/>
    <property type="project" value="TreeGrafter"/>
</dbReference>
<keyword evidence="5 12" id="KW-0378">Hydrolase</keyword>
<dbReference type="SMART" id="SM00382">
    <property type="entry name" value="AAA"/>
    <property type="match status" value="1"/>
</dbReference>